<dbReference type="RefSeq" id="WP_008600288.1">
    <property type="nucleotide sequence ID" value="NZ_AMRV01000002.1"/>
</dbReference>
<dbReference type="PROSITE" id="PS50883">
    <property type="entry name" value="EAL"/>
    <property type="match status" value="1"/>
</dbReference>
<dbReference type="InterPro" id="IPR000160">
    <property type="entry name" value="GGDEF_dom"/>
</dbReference>
<reference evidence="6 7" key="1">
    <citation type="journal article" date="2013" name="Genome Announc.">
        <title>Draft Genome Sequence of Strain JLT2015T, Belonging to the Family Sphingomonadaceae of the Alphaproteobacteria.</title>
        <authorList>
            <person name="Tang K."/>
            <person name="Liu K."/>
            <person name="Li S."/>
            <person name="Jiao N."/>
        </authorList>
    </citation>
    <scope>NUCLEOTIDE SEQUENCE [LARGE SCALE GENOMIC DNA]</scope>
    <source>
        <strain evidence="6 7">JLT2015</strain>
    </source>
</reference>
<dbReference type="InterPro" id="IPR013105">
    <property type="entry name" value="TPR_2"/>
</dbReference>
<evidence type="ECO:0000259" key="4">
    <source>
        <dbReference type="PROSITE" id="PS50883"/>
    </source>
</evidence>
<dbReference type="InterPro" id="IPR029787">
    <property type="entry name" value="Nucleotide_cyclase"/>
</dbReference>
<evidence type="ECO:0000259" key="5">
    <source>
        <dbReference type="PROSITE" id="PS50887"/>
    </source>
</evidence>
<dbReference type="PANTHER" id="PTHR44757">
    <property type="entry name" value="DIGUANYLATE CYCLASE DGCP"/>
    <property type="match status" value="1"/>
</dbReference>
<dbReference type="NCBIfam" id="TIGR00254">
    <property type="entry name" value="GGDEF"/>
    <property type="match status" value="1"/>
</dbReference>
<dbReference type="SUPFAM" id="SSF141868">
    <property type="entry name" value="EAL domain-like"/>
    <property type="match status" value="1"/>
</dbReference>
<evidence type="ECO:0000256" key="2">
    <source>
        <dbReference type="ARBA" id="ARBA00022803"/>
    </source>
</evidence>
<gene>
    <name evidence="6" type="ORF">C725_0793</name>
</gene>
<dbReference type="PROSITE" id="PS50293">
    <property type="entry name" value="TPR_REGION"/>
    <property type="match status" value="1"/>
</dbReference>
<dbReference type="InterPro" id="IPR019734">
    <property type="entry name" value="TPR_rpt"/>
</dbReference>
<name>M2TPZ2_9SPHN</name>
<dbReference type="AlphaFoldDB" id="M2TPZ2"/>
<dbReference type="Pfam" id="PF13181">
    <property type="entry name" value="TPR_8"/>
    <property type="match status" value="1"/>
</dbReference>
<dbReference type="EMBL" id="AMRV01000002">
    <property type="protein sequence ID" value="EMD83821.1"/>
    <property type="molecule type" value="Genomic_DNA"/>
</dbReference>
<dbReference type="Gene3D" id="3.20.20.450">
    <property type="entry name" value="EAL domain"/>
    <property type="match status" value="1"/>
</dbReference>
<keyword evidence="7" id="KW-1185">Reference proteome</keyword>
<feature type="domain" description="EAL" evidence="4">
    <location>
        <begin position="628"/>
        <end position="879"/>
    </location>
</feature>
<feature type="repeat" description="TPR" evidence="3">
    <location>
        <begin position="173"/>
        <end position="206"/>
    </location>
</feature>
<dbReference type="Gene3D" id="3.30.70.270">
    <property type="match status" value="1"/>
</dbReference>
<accession>M2TPZ2</accession>
<dbReference type="SMART" id="SM00028">
    <property type="entry name" value="TPR"/>
    <property type="match status" value="2"/>
</dbReference>
<dbReference type="PROSITE" id="PS50005">
    <property type="entry name" value="TPR"/>
    <property type="match status" value="1"/>
</dbReference>
<organism evidence="6 7">
    <name type="scientific">Pacificimonas flava</name>
    <dbReference type="NCBI Taxonomy" id="1234595"/>
    <lineage>
        <taxon>Bacteria</taxon>
        <taxon>Pseudomonadati</taxon>
        <taxon>Pseudomonadota</taxon>
        <taxon>Alphaproteobacteria</taxon>
        <taxon>Sphingomonadales</taxon>
        <taxon>Sphingosinicellaceae</taxon>
        <taxon>Pacificimonas</taxon>
    </lineage>
</organism>
<evidence type="ECO:0000256" key="3">
    <source>
        <dbReference type="PROSITE-ProRule" id="PRU00339"/>
    </source>
</evidence>
<dbReference type="SMART" id="SM00052">
    <property type="entry name" value="EAL"/>
    <property type="match status" value="1"/>
</dbReference>
<dbReference type="Pfam" id="PF00990">
    <property type="entry name" value="GGDEF"/>
    <property type="match status" value="1"/>
</dbReference>
<dbReference type="Proteomes" id="UP000011717">
    <property type="component" value="Unassembled WGS sequence"/>
</dbReference>
<comment type="caution">
    <text evidence="6">The sequence shown here is derived from an EMBL/GenBank/DDBJ whole genome shotgun (WGS) entry which is preliminary data.</text>
</comment>
<dbReference type="PANTHER" id="PTHR44757:SF2">
    <property type="entry name" value="BIOFILM ARCHITECTURE MAINTENANCE PROTEIN MBAA"/>
    <property type="match status" value="1"/>
</dbReference>
<dbReference type="InterPro" id="IPR011990">
    <property type="entry name" value="TPR-like_helical_dom_sf"/>
</dbReference>
<dbReference type="SMART" id="SM00267">
    <property type="entry name" value="GGDEF"/>
    <property type="match status" value="1"/>
</dbReference>
<dbReference type="SUPFAM" id="SSF48452">
    <property type="entry name" value="TPR-like"/>
    <property type="match status" value="1"/>
</dbReference>
<dbReference type="PROSITE" id="PS50887">
    <property type="entry name" value="GGDEF"/>
    <property type="match status" value="1"/>
</dbReference>
<evidence type="ECO:0000313" key="7">
    <source>
        <dbReference type="Proteomes" id="UP000011717"/>
    </source>
</evidence>
<dbReference type="Pfam" id="PF07719">
    <property type="entry name" value="TPR_2"/>
    <property type="match status" value="1"/>
</dbReference>
<feature type="domain" description="GGDEF" evidence="5">
    <location>
        <begin position="486"/>
        <end position="619"/>
    </location>
</feature>
<evidence type="ECO:0000313" key="6">
    <source>
        <dbReference type="EMBL" id="EMD83821.1"/>
    </source>
</evidence>
<dbReference type="InterPro" id="IPR043128">
    <property type="entry name" value="Rev_trsase/Diguanyl_cyclase"/>
</dbReference>
<proteinExistence type="predicted"/>
<keyword evidence="1" id="KW-0677">Repeat</keyword>
<dbReference type="Pfam" id="PF00563">
    <property type="entry name" value="EAL"/>
    <property type="match status" value="1"/>
</dbReference>
<sequence length="911" mass="98619">MVDVRGILVFTALAVAAMGVPVTSADAQRADAATGQTALRGDMPSRNNVRSAISAARANIAARPEASLALAELAEAETRHWSAGKERQLARLEAQWLRGEALIRLNRAAEARPLLDQALAEVEVAAPDSQLHARLLASRGGAGNAGGHTASALRDLHRAFDLFGADGDSESQAYILRDLGLIYSRAQDYDRALDYFRQARTLSPGNPNLVAASLNGRARAYAALAQYDEAKTAYRDALAAARRLDSPLLEVRLLTELASVQYRTGELSAAQATIDRAWTRGRATTEQDWQPFLWGLRAQIAMARGHAEEAERLILRAFADKKIAETTANWMPYHEAAYLIFERRGDFQSAYRHLAAYNRLQRQTMEAASSAGAALLTARFDAANRKERIDRLESEQLRSGRRLEAAEARFQAMTATGLLGAGGVLVILAALTGAFLAVRRSHREVSAANDLLKRSAERDALTDLPNRQQYQDMMGRALAAAQAGRGTLALFLIDLDRFKEVNDTHGHAGGDRLLCGVARRITSMVSHRDDACRLGGDEFAVIVRSVADRGELAALAQSVIDEIGRSYQLEDSRATVGATIGIAIAPEDGGDIDALTRSADLAMYAAKEAGRGRFRFYEPAMRSAADDRRRLEADLGEALTRGELTLHYQPIVGAATGAVTCYEALVRWRHPKRGLVPPATFIPIAEDAGLIHMIGDWVLRTGCCAAAAWPADVKLAVNLSTLQVENEGLATSVMSALSASGLAADRLELEVTESVFLRDNRRTTAMLARLRAMGVSLALDDFGTGYSSLGYLHRAEFSKIKIDKSFVRAAVAGWDQGVAIIEAIVALAKGLGMETVAEGIETEEDRLRMIELGCTHLQGYLFGRGDERMGGRPVRDARLAAPLRRFPEIARSALLRRPAPPEDAPSGGEGL</sequence>
<dbReference type="Gene3D" id="1.25.40.10">
    <property type="entry name" value="Tetratricopeptide repeat domain"/>
    <property type="match status" value="1"/>
</dbReference>
<protein>
    <submittedName>
        <fullName evidence="6">Diguanylate cyclase/phosphodiesterase (GGDEF &amp; EAL domains) with PAS/PAC sensor(S)</fullName>
    </submittedName>
</protein>
<dbReference type="SUPFAM" id="SSF55073">
    <property type="entry name" value="Nucleotide cyclase"/>
    <property type="match status" value="1"/>
</dbReference>
<evidence type="ECO:0000256" key="1">
    <source>
        <dbReference type="ARBA" id="ARBA00022737"/>
    </source>
</evidence>
<dbReference type="CDD" id="cd01949">
    <property type="entry name" value="GGDEF"/>
    <property type="match status" value="1"/>
</dbReference>
<dbReference type="CDD" id="cd01948">
    <property type="entry name" value="EAL"/>
    <property type="match status" value="1"/>
</dbReference>
<dbReference type="InterPro" id="IPR052155">
    <property type="entry name" value="Biofilm_reg_signaling"/>
</dbReference>
<dbReference type="InterPro" id="IPR001633">
    <property type="entry name" value="EAL_dom"/>
</dbReference>
<keyword evidence="2 3" id="KW-0802">TPR repeat</keyword>
<dbReference type="InterPro" id="IPR035919">
    <property type="entry name" value="EAL_sf"/>
</dbReference>
<dbReference type="OrthoDB" id="9790882at2"/>